<evidence type="ECO:0000313" key="1">
    <source>
        <dbReference type="EMBL" id="ELK37345.1"/>
    </source>
</evidence>
<organism evidence="1 2">
    <name type="scientific">Myotis davidii</name>
    <name type="common">David's myotis</name>
    <dbReference type="NCBI Taxonomy" id="225400"/>
    <lineage>
        <taxon>Eukaryota</taxon>
        <taxon>Metazoa</taxon>
        <taxon>Chordata</taxon>
        <taxon>Craniata</taxon>
        <taxon>Vertebrata</taxon>
        <taxon>Euteleostomi</taxon>
        <taxon>Mammalia</taxon>
        <taxon>Eutheria</taxon>
        <taxon>Laurasiatheria</taxon>
        <taxon>Chiroptera</taxon>
        <taxon>Yangochiroptera</taxon>
        <taxon>Vespertilionidae</taxon>
        <taxon>Myotis</taxon>
    </lineage>
</organism>
<protein>
    <submittedName>
        <fullName evidence="1">Uncharacterized protein</fullName>
    </submittedName>
</protein>
<dbReference type="InterPro" id="IPR013783">
    <property type="entry name" value="Ig-like_fold"/>
</dbReference>
<dbReference type="EMBL" id="KB100547">
    <property type="protein sequence ID" value="ELK37345.1"/>
    <property type="molecule type" value="Genomic_DNA"/>
</dbReference>
<dbReference type="Gene3D" id="2.60.40.10">
    <property type="entry name" value="Immunoglobulins"/>
    <property type="match status" value="1"/>
</dbReference>
<dbReference type="InterPro" id="IPR036179">
    <property type="entry name" value="Ig-like_dom_sf"/>
</dbReference>
<name>L5MGE9_MYODS</name>
<sequence>MTQLDAGRYGCYYLFPSGRSERSDPLELVVTVGERTIRGLSLGFCPQEEGLLSGCLPLTAQPWGT</sequence>
<proteinExistence type="predicted"/>
<gene>
    <name evidence="1" type="ORF">MDA_GLEAN10000805</name>
</gene>
<reference evidence="2" key="1">
    <citation type="journal article" date="2013" name="Science">
        <title>Comparative analysis of bat genomes provides insight into the evolution of flight and immunity.</title>
        <authorList>
            <person name="Zhang G."/>
            <person name="Cowled C."/>
            <person name="Shi Z."/>
            <person name="Huang Z."/>
            <person name="Bishop-Lilly K.A."/>
            <person name="Fang X."/>
            <person name="Wynne J.W."/>
            <person name="Xiong Z."/>
            <person name="Baker M.L."/>
            <person name="Zhao W."/>
            <person name="Tachedjian M."/>
            <person name="Zhu Y."/>
            <person name="Zhou P."/>
            <person name="Jiang X."/>
            <person name="Ng J."/>
            <person name="Yang L."/>
            <person name="Wu L."/>
            <person name="Xiao J."/>
            <person name="Feng Y."/>
            <person name="Chen Y."/>
            <person name="Sun X."/>
            <person name="Zhang Y."/>
            <person name="Marsh G.A."/>
            <person name="Crameri G."/>
            <person name="Broder C.C."/>
            <person name="Frey K.G."/>
            <person name="Wang L.F."/>
            <person name="Wang J."/>
        </authorList>
    </citation>
    <scope>NUCLEOTIDE SEQUENCE [LARGE SCALE GENOMIC DNA]</scope>
</reference>
<evidence type="ECO:0000313" key="2">
    <source>
        <dbReference type="Proteomes" id="UP000010556"/>
    </source>
</evidence>
<keyword evidence="2" id="KW-1185">Reference proteome</keyword>
<dbReference type="Proteomes" id="UP000010556">
    <property type="component" value="Unassembled WGS sequence"/>
</dbReference>
<dbReference type="SUPFAM" id="SSF48726">
    <property type="entry name" value="Immunoglobulin"/>
    <property type="match status" value="1"/>
</dbReference>
<accession>L5MGE9</accession>
<dbReference type="AlphaFoldDB" id="L5MGE9"/>